<gene>
    <name evidence="2" type="ORF">IEW27_07615</name>
    <name evidence="3" type="ORF">LNP80_00445</name>
</gene>
<proteinExistence type="predicted"/>
<reference evidence="3" key="1">
    <citation type="submission" date="2021-11" db="EMBL/GenBank/DDBJ databases">
        <title>Description of novel Chryseobacterium species.</title>
        <authorList>
            <person name="Saticioglu I.B."/>
            <person name="Ay H."/>
            <person name="Altun S."/>
            <person name="Duman M."/>
        </authorList>
    </citation>
    <scope>NUCLEOTIDE SEQUENCE</scope>
    <source>
        <strain evidence="3">C-39</strain>
    </source>
</reference>
<dbReference type="EMBL" id="JAJJML010000001">
    <property type="protein sequence ID" value="MCC9032724.1"/>
    <property type="molecule type" value="Genomic_DNA"/>
</dbReference>
<evidence type="ECO:0000313" key="5">
    <source>
        <dbReference type="Proteomes" id="UP001107960"/>
    </source>
</evidence>
<dbReference type="AlphaFoldDB" id="A0A9Q3YPE2"/>
<reference evidence="2" key="3">
    <citation type="submission" date="2024-05" db="EMBL/GenBank/DDBJ databases">
        <title>Description of novel Chryseobacterium sp. strain C-2.</title>
        <authorList>
            <person name="Saticioglu I.B."/>
        </authorList>
    </citation>
    <scope>NUCLEOTIDE SEQUENCE</scope>
    <source>
        <strain evidence="2">C-2</strain>
    </source>
</reference>
<evidence type="ECO:0000313" key="3">
    <source>
        <dbReference type="EMBL" id="MCC9032724.1"/>
    </source>
</evidence>
<protein>
    <submittedName>
        <fullName evidence="3">Uncharacterized protein</fullName>
    </submittedName>
</protein>
<name>A0A9Q3YPE2_9FLAO</name>
<feature type="region of interest" description="Disordered" evidence="1">
    <location>
        <begin position="56"/>
        <end position="82"/>
    </location>
</feature>
<evidence type="ECO:0000313" key="2">
    <source>
        <dbReference type="EMBL" id="MBD3904457.1"/>
    </source>
</evidence>
<dbReference type="EMBL" id="JACXXP010000006">
    <property type="protein sequence ID" value="MBD3904457.1"/>
    <property type="molecule type" value="Genomic_DNA"/>
</dbReference>
<dbReference type="Proteomes" id="UP000603715">
    <property type="component" value="Unassembled WGS sequence"/>
</dbReference>
<evidence type="ECO:0000313" key="4">
    <source>
        <dbReference type="Proteomes" id="UP000603715"/>
    </source>
</evidence>
<dbReference type="RefSeq" id="WP_191179007.1">
    <property type="nucleotide sequence ID" value="NZ_JACXXP010000006.1"/>
</dbReference>
<accession>A0A9Q3YPE2</accession>
<keyword evidence="4" id="KW-1185">Reference proteome</keyword>
<organism evidence="3 5">
    <name type="scientific">Chryseobacterium muglaense</name>
    <dbReference type="NCBI Taxonomy" id="2893752"/>
    <lineage>
        <taxon>Bacteria</taxon>
        <taxon>Pseudomonadati</taxon>
        <taxon>Bacteroidota</taxon>
        <taxon>Flavobacteriia</taxon>
        <taxon>Flavobacteriales</taxon>
        <taxon>Weeksellaceae</taxon>
        <taxon>Chryseobacterium group</taxon>
        <taxon>Chryseobacterium</taxon>
    </lineage>
</organism>
<evidence type="ECO:0000256" key="1">
    <source>
        <dbReference type="SAM" id="MobiDB-lite"/>
    </source>
</evidence>
<dbReference type="Proteomes" id="UP001107960">
    <property type="component" value="Unassembled WGS sequence"/>
</dbReference>
<reference evidence="4" key="2">
    <citation type="submission" date="2023-07" db="EMBL/GenBank/DDBJ databases">
        <title>Description of novel Chryseobacterium sp. strain C-2.</title>
        <authorList>
            <person name="Saticioglu I.B."/>
        </authorList>
    </citation>
    <scope>NUCLEOTIDE SEQUENCE [LARGE SCALE GENOMIC DNA]</scope>
    <source>
        <strain evidence="4">C-2</strain>
    </source>
</reference>
<comment type="caution">
    <text evidence="3">The sequence shown here is derived from an EMBL/GenBank/DDBJ whole genome shotgun (WGS) entry which is preliminary data.</text>
</comment>
<sequence>MKKYRFTITALIPLSQGKNQDVFKVEFFANDIEQAEKFKTELEELYFKTNEAFRPGSPFPRQDDLLEITDEPQPYTLGESEW</sequence>